<evidence type="ECO:0000313" key="1">
    <source>
        <dbReference type="EMBL" id="AAO38333.1"/>
    </source>
</evidence>
<dbReference type="AlphaFoldDB" id="Q7X1G8"/>
<organism evidence="1">
    <name type="scientific">Leptospirillum ferrooxidans</name>
    <dbReference type="NCBI Taxonomy" id="180"/>
    <lineage>
        <taxon>Bacteria</taxon>
        <taxon>Pseudomonadati</taxon>
        <taxon>Nitrospirota</taxon>
        <taxon>Nitrospiria</taxon>
        <taxon>Nitrospirales</taxon>
        <taxon>Nitrospiraceae</taxon>
        <taxon>Leptospirillum</taxon>
    </lineage>
</organism>
<sequence length="137" mass="15710">MNANRLVFLDLVGDDQTYNHDSANQDRNHPLITHLSPPKPFLSDAKAPSITVHPSKTEAIILDEKDTGHILVVQKKKSRGRPDSLDGVLPEKTDGRWGFLWKRMLFCGLIWKMEIIFFVYCQRVNFIFAFSVPTLDK</sequence>
<dbReference type="EMBL" id="AY204391">
    <property type="protein sequence ID" value="AAO38333.1"/>
    <property type="molecule type" value="Genomic_DNA"/>
</dbReference>
<proteinExistence type="predicted"/>
<name>Q7X1G8_9BACT</name>
<reference evidence="1" key="1">
    <citation type="journal article" date="2003" name="Proc. Natl. Acad. Sci. U.S.A.">
        <title>Gene function analysis in environmental isolates: the nif regulon of the strict iron oxidizing bacterium Leptospirillum ferrooxidans.</title>
        <authorList>
            <person name="Parro V."/>
            <person name="Moreno-Paz M."/>
        </authorList>
    </citation>
    <scope>NUCLEOTIDE SEQUENCE</scope>
</reference>
<protein>
    <submittedName>
        <fullName evidence="1">Lfe142p6</fullName>
    </submittedName>
</protein>
<accession>Q7X1G8</accession>